<proteinExistence type="predicted"/>
<dbReference type="OrthoDB" id="434783at2759"/>
<name>A0A9P0CP82_9CUCU</name>
<dbReference type="Proteomes" id="UP001153636">
    <property type="component" value="Chromosome 15"/>
</dbReference>
<keyword evidence="2" id="KW-1185">Reference proteome</keyword>
<organism evidence="1 2">
    <name type="scientific">Psylliodes chrysocephalus</name>
    <dbReference type="NCBI Taxonomy" id="3402493"/>
    <lineage>
        <taxon>Eukaryota</taxon>
        <taxon>Metazoa</taxon>
        <taxon>Ecdysozoa</taxon>
        <taxon>Arthropoda</taxon>
        <taxon>Hexapoda</taxon>
        <taxon>Insecta</taxon>
        <taxon>Pterygota</taxon>
        <taxon>Neoptera</taxon>
        <taxon>Endopterygota</taxon>
        <taxon>Coleoptera</taxon>
        <taxon>Polyphaga</taxon>
        <taxon>Cucujiformia</taxon>
        <taxon>Chrysomeloidea</taxon>
        <taxon>Chrysomelidae</taxon>
        <taxon>Galerucinae</taxon>
        <taxon>Alticini</taxon>
        <taxon>Psylliodes</taxon>
    </lineage>
</organism>
<reference evidence="1" key="1">
    <citation type="submission" date="2022-01" db="EMBL/GenBank/DDBJ databases">
        <authorList>
            <person name="King R."/>
        </authorList>
    </citation>
    <scope>NUCLEOTIDE SEQUENCE</scope>
</reference>
<protein>
    <submittedName>
        <fullName evidence="1">Uncharacterized protein</fullName>
    </submittedName>
</protein>
<dbReference type="AlphaFoldDB" id="A0A9P0CP82"/>
<accession>A0A9P0CP82</accession>
<dbReference type="EMBL" id="OV651827">
    <property type="protein sequence ID" value="CAH1103738.1"/>
    <property type="molecule type" value="Genomic_DNA"/>
</dbReference>
<evidence type="ECO:0000313" key="1">
    <source>
        <dbReference type="EMBL" id="CAH1103738.1"/>
    </source>
</evidence>
<gene>
    <name evidence="1" type="ORF">PSYICH_LOCUS4753</name>
</gene>
<sequence length="254" mass="29456">MASLSRDKKMVDICNNIKNTETENKKQTEADVNCVEHNVSITHGFTENVIVDDHADLDHQQSTVYDEVQHTQQDMERAESVGQETDEDLDHQQSTVYDEDQHTQLVQNMEVAESFGQETDEDCNLEQESISSHEEVFHQTWSSSSKIQNRSKESHLEQNVIQAAPTDRKFSKRRRIKKYKNRNAGKRYETLDGKVKLVRAMTALTVCRAKCMERNPPEIQEVIFKEYWSLGSQHERTKFVANLVQSTEPKVIRK</sequence>
<evidence type="ECO:0000313" key="2">
    <source>
        <dbReference type="Proteomes" id="UP001153636"/>
    </source>
</evidence>